<comment type="caution">
    <text evidence="1">The sequence shown here is derived from an EMBL/GenBank/DDBJ whole genome shotgun (WGS) entry which is preliminary data.</text>
</comment>
<evidence type="ECO:0000313" key="1">
    <source>
        <dbReference type="EMBL" id="GAF76929.1"/>
    </source>
</evidence>
<proteinExistence type="predicted"/>
<sequence length="128" mass="14716">AEISLSTFYRAELDRDEDGAIFKISLKSGKTYRVANDSFINEPLFDGIPNGGCKSIKYWSPSDWTGDVSDMQTGLINQEDSGIKWCPYNYKLNVYSVDVGWFGGYRAEIECNETGWWVFLFTPIWWPE</sequence>
<organism evidence="1">
    <name type="scientific">marine sediment metagenome</name>
    <dbReference type="NCBI Taxonomy" id="412755"/>
    <lineage>
        <taxon>unclassified sequences</taxon>
        <taxon>metagenomes</taxon>
        <taxon>ecological metagenomes</taxon>
    </lineage>
</organism>
<protein>
    <submittedName>
        <fullName evidence="1">Uncharacterized protein</fullName>
    </submittedName>
</protein>
<feature type="non-terminal residue" evidence="1">
    <location>
        <position position="1"/>
    </location>
</feature>
<gene>
    <name evidence="1" type="ORF">S01H1_15874</name>
</gene>
<reference evidence="1" key="1">
    <citation type="journal article" date="2014" name="Front. Microbiol.">
        <title>High frequency of phylogenetically diverse reductive dehalogenase-homologous genes in deep subseafloor sedimentary metagenomes.</title>
        <authorList>
            <person name="Kawai M."/>
            <person name="Futagami T."/>
            <person name="Toyoda A."/>
            <person name="Takaki Y."/>
            <person name="Nishi S."/>
            <person name="Hori S."/>
            <person name="Arai W."/>
            <person name="Tsubouchi T."/>
            <person name="Morono Y."/>
            <person name="Uchiyama I."/>
            <person name="Ito T."/>
            <person name="Fujiyama A."/>
            <person name="Inagaki F."/>
            <person name="Takami H."/>
        </authorList>
    </citation>
    <scope>NUCLEOTIDE SEQUENCE</scope>
    <source>
        <strain evidence="1">Expedition CK06-06</strain>
    </source>
</reference>
<name>X0S7E5_9ZZZZ</name>
<dbReference type="AlphaFoldDB" id="X0S7E5"/>
<dbReference type="EMBL" id="BARS01008310">
    <property type="protein sequence ID" value="GAF76929.1"/>
    <property type="molecule type" value="Genomic_DNA"/>
</dbReference>
<accession>X0S7E5</accession>